<organism evidence="2 3">
    <name type="scientific">Vitreoscilla massiliensis</name>
    <dbReference type="NCBI Taxonomy" id="1689272"/>
    <lineage>
        <taxon>Bacteria</taxon>
        <taxon>Pseudomonadati</taxon>
        <taxon>Pseudomonadota</taxon>
        <taxon>Betaproteobacteria</taxon>
        <taxon>Neisseriales</taxon>
        <taxon>Neisseriaceae</taxon>
        <taxon>Vitreoscilla</taxon>
    </lineage>
</organism>
<dbReference type="EMBL" id="CP091511">
    <property type="protein sequence ID" value="UOO90228.1"/>
    <property type="molecule type" value="Genomic_DNA"/>
</dbReference>
<accession>A0ABY4E750</accession>
<gene>
    <name evidence="2" type="ORF">LVJ82_04365</name>
</gene>
<evidence type="ECO:0000313" key="2">
    <source>
        <dbReference type="EMBL" id="UOO90228.1"/>
    </source>
</evidence>
<evidence type="ECO:0000256" key="1">
    <source>
        <dbReference type="SAM" id="MobiDB-lite"/>
    </source>
</evidence>
<evidence type="ECO:0000313" key="3">
    <source>
        <dbReference type="Proteomes" id="UP000832011"/>
    </source>
</evidence>
<dbReference type="Proteomes" id="UP000832011">
    <property type="component" value="Chromosome"/>
</dbReference>
<sequence>MTLIEQFKSYAKENHGLDDHDLITVGDKFRNPSVHAQYVTWSEAQNSGKPHRNSHYHIGAPL</sequence>
<protein>
    <submittedName>
        <fullName evidence="2">Uncharacterized protein</fullName>
    </submittedName>
</protein>
<keyword evidence="3" id="KW-1185">Reference proteome</keyword>
<name>A0ABY4E750_9NEIS</name>
<dbReference type="RefSeq" id="WP_058355879.1">
    <property type="nucleotide sequence ID" value="NZ_CABKVG010000008.1"/>
</dbReference>
<reference evidence="2 3" key="1">
    <citation type="journal article" date="2022" name="Res Sq">
        <title>Evolution of multicellular longitudinally dividing oral cavity symbionts (Neisseriaceae).</title>
        <authorList>
            <person name="Nyongesa S."/>
            <person name="Weber P."/>
            <person name="Bernet E."/>
            <person name="Pullido F."/>
            <person name="Nieckarz M."/>
            <person name="Delaby M."/>
            <person name="Nieves C."/>
            <person name="Viehboeck T."/>
            <person name="Krause N."/>
            <person name="Rivera-Millot A."/>
            <person name="Nakamura A."/>
            <person name="Vischer N."/>
            <person name="VanNieuwenhze M."/>
            <person name="Brun Y."/>
            <person name="Cava F."/>
            <person name="Bulgheresi S."/>
            <person name="Veyrier F."/>
        </authorList>
    </citation>
    <scope>NUCLEOTIDE SEQUENCE [LARGE SCALE GENOMIC DNA]</scope>
    <source>
        <strain evidence="2 3">SN4</strain>
    </source>
</reference>
<feature type="region of interest" description="Disordered" evidence="1">
    <location>
        <begin position="42"/>
        <end position="62"/>
    </location>
</feature>
<proteinExistence type="predicted"/>